<protein>
    <submittedName>
        <fullName evidence="2">Uncharacterized protein</fullName>
    </submittedName>
</protein>
<accession>A0AAD5YC67</accession>
<keyword evidence="3" id="KW-1185">Reference proteome</keyword>
<organism evidence="2 3">
    <name type="scientific">Meripilus lineatus</name>
    <dbReference type="NCBI Taxonomy" id="2056292"/>
    <lineage>
        <taxon>Eukaryota</taxon>
        <taxon>Fungi</taxon>
        <taxon>Dikarya</taxon>
        <taxon>Basidiomycota</taxon>
        <taxon>Agaricomycotina</taxon>
        <taxon>Agaricomycetes</taxon>
        <taxon>Polyporales</taxon>
        <taxon>Meripilaceae</taxon>
        <taxon>Meripilus</taxon>
    </lineage>
</organism>
<dbReference type="AlphaFoldDB" id="A0AAD5YC67"/>
<gene>
    <name evidence="2" type="ORF">NLI96_g7314</name>
</gene>
<dbReference type="Proteomes" id="UP001212997">
    <property type="component" value="Unassembled WGS sequence"/>
</dbReference>
<feature type="region of interest" description="Disordered" evidence="1">
    <location>
        <begin position="156"/>
        <end position="177"/>
    </location>
</feature>
<name>A0AAD5YC67_9APHY</name>
<evidence type="ECO:0000313" key="2">
    <source>
        <dbReference type="EMBL" id="KAJ3481943.1"/>
    </source>
</evidence>
<comment type="caution">
    <text evidence="2">The sequence shown here is derived from an EMBL/GenBank/DDBJ whole genome shotgun (WGS) entry which is preliminary data.</text>
</comment>
<evidence type="ECO:0000256" key="1">
    <source>
        <dbReference type="SAM" id="MobiDB-lite"/>
    </source>
</evidence>
<dbReference type="EMBL" id="JANAWD010000296">
    <property type="protein sequence ID" value="KAJ3481943.1"/>
    <property type="molecule type" value="Genomic_DNA"/>
</dbReference>
<proteinExistence type="predicted"/>
<sequence>MTQAPDSTIRKVREHLAHSKTHLDYLKKNAPNFDNNFSADKTSYRELSEKTTRLEAMKRAPWSIKPFNIHSKLIAPISAREVAKESEKLDLKLSASSEQARQEIQDRVLDIRGPQVAVDLHQSRSFNAPGSSANVQVGRSASGAIGRFTENQERFDDSSIISGEERPPTAASGGTGEHSISEFPFAIKQEGTNALGCGISVLPSKLLSFKFMLVFNRLAVTEWLPNPRRHIILDVV</sequence>
<reference evidence="2" key="1">
    <citation type="submission" date="2022-07" db="EMBL/GenBank/DDBJ databases">
        <title>Genome Sequence of Physisporinus lineatus.</title>
        <authorList>
            <person name="Buettner E."/>
        </authorList>
    </citation>
    <scope>NUCLEOTIDE SEQUENCE</scope>
    <source>
        <strain evidence="2">VT162</strain>
    </source>
</reference>
<evidence type="ECO:0000313" key="3">
    <source>
        <dbReference type="Proteomes" id="UP001212997"/>
    </source>
</evidence>
<feature type="compositionally biased region" description="Basic and acidic residues" evidence="1">
    <location>
        <begin position="156"/>
        <end position="167"/>
    </location>
</feature>